<organism evidence="2 3">
    <name type="scientific">Acetatifactor muris</name>
    <dbReference type="NCBI Taxonomy" id="879566"/>
    <lineage>
        <taxon>Bacteria</taxon>
        <taxon>Bacillati</taxon>
        <taxon>Bacillota</taxon>
        <taxon>Clostridia</taxon>
        <taxon>Lachnospirales</taxon>
        <taxon>Lachnospiraceae</taxon>
        <taxon>Acetatifactor</taxon>
    </lineage>
</organism>
<evidence type="ECO:0000256" key="1">
    <source>
        <dbReference type="SAM" id="MobiDB-lite"/>
    </source>
</evidence>
<gene>
    <name evidence="2" type="ORF">AMURIS_02390</name>
</gene>
<dbReference type="RefSeq" id="WP_103239758.1">
    <property type="nucleotide sequence ID" value="NZ_JANJZD010000010.1"/>
</dbReference>
<protein>
    <submittedName>
        <fullName evidence="2">Uncharacterized protein</fullName>
    </submittedName>
</protein>
<feature type="compositionally biased region" description="Acidic residues" evidence="1">
    <location>
        <begin position="74"/>
        <end position="85"/>
    </location>
</feature>
<sequence length="112" mass="12862">MNVINVNEGPKMEYSVSKNKITFADELMLNLEKRERDYPVSIDICIDKFGMVTTGLGVRYAAQIEIPERQYTEEVIDNPDYDPEDPQSQKTTIKKEPVPFNMANVTLKLYAI</sequence>
<evidence type="ECO:0000313" key="3">
    <source>
        <dbReference type="Proteomes" id="UP000236311"/>
    </source>
</evidence>
<dbReference type="Proteomes" id="UP000236311">
    <property type="component" value="Unassembled WGS sequence"/>
</dbReference>
<reference evidence="2 3" key="1">
    <citation type="submission" date="2018-01" db="EMBL/GenBank/DDBJ databases">
        <authorList>
            <person name="Gaut B.S."/>
            <person name="Morton B.R."/>
            <person name="Clegg M.T."/>
            <person name="Duvall M.R."/>
        </authorList>
    </citation>
    <scope>NUCLEOTIDE SEQUENCE [LARGE SCALE GENOMIC DNA]</scope>
    <source>
        <strain evidence="2">GP69</strain>
    </source>
</reference>
<dbReference type="OrthoDB" id="2971178at2"/>
<name>A0A2K4ZGR6_9FIRM</name>
<accession>A0A2K4ZGR6</accession>
<feature type="region of interest" description="Disordered" evidence="1">
    <location>
        <begin position="72"/>
        <end position="93"/>
    </location>
</feature>
<dbReference type="EMBL" id="OFSM01000011">
    <property type="protein sequence ID" value="SOY29669.1"/>
    <property type="molecule type" value="Genomic_DNA"/>
</dbReference>
<dbReference type="AlphaFoldDB" id="A0A2K4ZGR6"/>
<proteinExistence type="predicted"/>
<evidence type="ECO:0000313" key="2">
    <source>
        <dbReference type="EMBL" id="SOY29669.1"/>
    </source>
</evidence>
<keyword evidence="3" id="KW-1185">Reference proteome</keyword>